<gene>
    <name evidence="9" type="ORF">SAMN04488029_0026</name>
</gene>
<evidence type="ECO:0000256" key="6">
    <source>
        <dbReference type="SAM" id="Phobius"/>
    </source>
</evidence>
<dbReference type="GO" id="GO:0022857">
    <property type="term" value="F:transmembrane transporter activity"/>
    <property type="evidence" value="ECO:0007669"/>
    <property type="project" value="TreeGrafter"/>
</dbReference>
<protein>
    <submittedName>
        <fullName evidence="9">Putative ABC transport system permease protein</fullName>
    </submittedName>
</protein>
<sequence length="807" mass="90836">MLKNFYLTAIRNLLKHKSYFLINISGLAIGIASFIFISLYIINELSYDKFHSQSENIYRVHVQGQMMGQGMDMAATASPMAQALLSEYPEVAKVTRIKESGAWFIGRGNKKFNEDGVLFGDSTFFDVFDFKLLSGDEKTALINPRSIILTESYAKKYFGDENPLGQKLTVEQDTIFYTVTGVMEDVPDHSHMQFDMMGSMSTYKHWNNNQWVSHNHYTYVTLHENTDVAVFEEKMQNLVYKYVGPQVEQFLGTTMEAWESAGNSFGYYLMPLEDIYLYSNVDEEMQANSDISYIYIYSLIALIILFIAIINFVNLATAQSSSRAKEVGIRKVVGSSKQRLVSQFIFESIVVSALATILASLTVFLLTPSFNQLIGKEIAYSLTSSVWSIALLGALAIVIGILAGFYPSFVLAAFQPVHVLKGTMSAGAKSGWMRNLLVVIQFTAAIVIIIGTMVVYNQIDFMLSKNLGFDKEQTLVIRRSDVLRGNIENFKNDLLKNPNIKSVANALSIPGKSRYNNNAYMTEDSPDSPYLLYENNVSFGYAELMGLELVEGRFFSKDFPSDSTAVIVNESAVKAMGYNEPIGKRFVNQDRQGNVLYMPIIGVVKDYHIESLHKPIQPAVLRVMRGNQEGYAMIKLSNTHNIRETIQFVENTWFDHSYNKPFQYFFFDDDYANLYRSESTTAQVFVVFAGLSIFIACLGLIGLVTYTASIRKKEIGIRKVLGASTGTLVKLLSNEIVKLIIVSTLISWPLAYFATDYWLQNFSDRLSISPWIYILSTVIVVFIGSLAISFQTIKASMSNPVDSLRQE</sequence>
<feature type="transmembrane region" description="Helical" evidence="6">
    <location>
        <begin position="739"/>
        <end position="759"/>
    </location>
</feature>
<evidence type="ECO:0000256" key="1">
    <source>
        <dbReference type="ARBA" id="ARBA00004651"/>
    </source>
</evidence>
<feature type="transmembrane region" description="Helical" evidence="6">
    <location>
        <begin position="435"/>
        <end position="456"/>
    </location>
</feature>
<dbReference type="Pfam" id="PF12704">
    <property type="entry name" value="MacB_PCD"/>
    <property type="match status" value="1"/>
</dbReference>
<dbReference type="OrthoDB" id="5933722at2"/>
<evidence type="ECO:0000259" key="8">
    <source>
        <dbReference type="Pfam" id="PF12704"/>
    </source>
</evidence>
<evidence type="ECO:0000256" key="2">
    <source>
        <dbReference type="ARBA" id="ARBA00022475"/>
    </source>
</evidence>
<evidence type="ECO:0000256" key="3">
    <source>
        <dbReference type="ARBA" id="ARBA00022692"/>
    </source>
</evidence>
<feature type="domain" description="MacB-like periplasmic core" evidence="8">
    <location>
        <begin position="21"/>
        <end position="237"/>
    </location>
</feature>
<proteinExistence type="predicted"/>
<feature type="domain" description="ABC3 transporter permease C-terminal" evidence="7">
    <location>
        <begin position="299"/>
        <end position="413"/>
    </location>
</feature>
<dbReference type="Proteomes" id="UP000192472">
    <property type="component" value="Unassembled WGS sequence"/>
</dbReference>
<dbReference type="EMBL" id="FWYF01000001">
    <property type="protein sequence ID" value="SMD31668.1"/>
    <property type="molecule type" value="Genomic_DNA"/>
</dbReference>
<evidence type="ECO:0000313" key="9">
    <source>
        <dbReference type="EMBL" id="SMD31668.1"/>
    </source>
</evidence>
<evidence type="ECO:0000256" key="5">
    <source>
        <dbReference type="ARBA" id="ARBA00023136"/>
    </source>
</evidence>
<feature type="transmembrane region" description="Helical" evidence="6">
    <location>
        <begin position="344"/>
        <end position="366"/>
    </location>
</feature>
<dbReference type="Pfam" id="PF02687">
    <property type="entry name" value="FtsX"/>
    <property type="match status" value="2"/>
</dbReference>
<dbReference type="RefSeq" id="WP_084370392.1">
    <property type="nucleotide sequence ID" value="NZ_FWYF01000001.1"/>
</dbReference>
<dbReference type="InterPro" id="IPR003838">
    <property type="entry name" value="ABC3_permease_C"/>
</dbReference>
<evidence type="ECO:0000313" key="10">
    <source>
        <dbReference type="Proteomes" id="UP000192472"/>
    </source>
</evidence>
<keyword evidence="10" id="KW-1185">Reference proteome</keyword>
<feature type="domain" description="ABC3 transporter permease C-terminal" evidence="7">
    <location>
        <begin position="687"/>
        <end position="799"/>
    </location>
</feature>
<dbReference type="AlphaFoldDB" id="A0A1W2G5L9"/>
<keyword evidence="5 6" id="KW-0472">Membrane</keyword>
<dbReference type="InterPro" id="IPR025857">
    <property type="entry name" value="MacB_PCD"/>
</dbReference>
<dbReference type="InterPro" id="IPR050250">
    <property type="entry name" value="Macrolide_Exporter_MacB"/>
</dbReference>
<name>A0A1W2G5L9_REIFA</name>
<feature type="transmembrane region" description="Helical" evidence="6">
    <location>
        <begin position="294"/>
        <end position="316"/>
    </location>
</feature>
<feature type="transmembrane region" description="Helical" evidence="6">
    <location>
        <begin position="386"/>
        <end position="414"/>
    </location>
</feature>
<evidence type="ECO:0000256" key="4">
    <source>
        <dbReference type="ARBA" id="ARBA00022989"/>
    </source>
</evidence>
<evidence type="ECO:0000259" key="7">
    <source>
        <dbReference type="Pfam" id="PF02687"/>
    </source>
</evidence>
<accession>A0A1W2G5L9</accession>
<organism evidence="9 10">
    <name type="scientific">Reichenbachiella faecimaris</name>
    <dbReference type="NCBI Taxonomy" id="692418"/>
    <lineage>
        <taxon>Bacteria</taxon>
        <taxon>Pseudomonadati</taxon>
        <taxon>Bacteroidota</taxon>
        <taxon>Cytophagia</taxon>
        <taxon>Cytophagales</taxon>
        <taxon>Reichenbachiellaceae</taxon>
        <taxon>Reichenbachiella</taxon>
    </lineage>
</organism>
<keyword evidence="4 6" id="KW-1133">Transmembrane helix</keyword>
<feature type="transmembrane region" description="Helical" evidence="6">
    <location>
        <begin position="20"/>
        <end position="42"/>
    </location>
</feature>
<dbReference type="PANTHER" id="PTHR30572">
    <property type="entry name" value="MEMBRANE COMPONENT OF TRANSPORTER-RELATED"/>
    <property type="match status" value="1"/>
</dbReference>
<dbReference type="PANTHER" id="PTHR30572:SF18">
    <property type="entry name" value="ABC-TYPE MACROLIDE FAMILY EXPORT SYSTEM PERMEASE COMPONENT 2"/>
    <property type="match status" value="1"/>
</dbReference>
<reference evidence="9 10" key="1">
    <citation type="submission" date="2017-04" db="EMBL/GenBank/DDBJ databases">
        <authorList>
            <person name="Afonso C.L."/>
            <person name="Miller P.J."/>
            <person name="Scott M.A."/>
            <person name="Spackman E."/>
            <person name="Goraichik I."/>
            <person name="Dimitrov K.M."/>
            <person name="Suarez D.L."/>
            <person name="Swayne D.E."/>
        </authorList>
    </citation>
    <scope>NUCLEOTIDE SEQUENCE [LARGE SCALE GENOMIC DNA]</scope>
    <source>
        <strain evidence="9 10">DSM 26133</strain>
    </source>
</reference>
<dbReference type="GO" id="GO:0005886">
    <property type="term" value="C:plasma membrane"/>
    <property type="evidence" value="ECO:0007669"/>
    <property type="project" value="UniProtKB-SubCell"/>
</dbReference>
<keyword evidence="2" id="KW-1003">Cell membrane</keyword>
<dbReference type="STRING" id="692418.SAMN04488029_0026"/>
<keyword evidence="3 6" id="KW-0812">Transmembrane</keyword>
<comment type="subcellular location">
    <subcellularLocation>
        <location evidence="1">Cell membrane</location>
        <topology evidence="1">Multi-pass membrane protein</topology>
    </subcellularLocation>
</comment>
<feature type="transmembrane region" description="Helical" evidence="6">
    <location>
        <begin position="771"/>
        <end position="790"/>
    </location>
</feature>
<feature type="transmembrane region" description="Helical" evidence="6">
    <location>
        <begin position="684"/>
        <end position="708"/>
    </location>
</feature>